<dbReference type="OrthoDB" id="9802090at2"/>
<feature type="binding site" evidence="7">
    <location>
        <position position="114"/>
    </location>
    <ligand>
        <name>S-adenosyl-L-methionine</name>
        <dbReference type="ChEBI" id="CHEBI:59789"/>
    </ligand>
</feature>
<accession>A0A1J0KU88</accession>
<comment type="function">
    <text evidence="2 7">Catalyzes the formation of N(7)-methylguanine at position 46 (m7G46) in tRNA.</text>
</comment>
<protein>
    <recommendedName>
        <fullName evidence="7">tRNA (guanine-N(7)-)-methyltransferase</fullName>
        <ecNumber evidence="7">2.1.1.33</ecNumber>
    </recommendedName>
    <alternativeName>
        <fullName evidence="7">tRNA (guanine(46)-N(7))-methyltransferase</fullName>
    </alternativeName>
    <alternativeName>
        <fullName evidence="7">tRNA(m7G46)-methyltransferase</fullName>
    </alternativeName>
</protein>
<gene>
    <name evidence="7 8" type="primary">trmB</name>
    <name evidence="8" type="ORF">KX01_894</name>
</gene>
<organism evidence="8 9">
    <name type="scientific">Francisella frigiditurris</name>
    <dbReference type="NCBI Taxonomy" id="1542390"/>
    <lineage>
        <taxon>Bacteria</taxon>
        <taxon>Pseudomonadati</taxon>
        <taxon>Pseudomonadota</taxon>
        <taxon>Gammaproteobacteria</taxon>
        <taxon>Thiotrichales</taxon>
        <taxon>Francisellaceae</taxon>
        <taxon>Francisella</taxon>
    </lineage>
</organism>
<evidence type="ECO:0000313" key="8">
    <source>
        <dbReference type="EMBL" id="APC97214.1"/>
    </source>
</evidence>
<feature type="binding site" evidence="7">
    <location>
        <begin position="208"/>
        <end position="211"/>
    </location>
    <ligand>
        <name>substrate</name>
    </ligand>
</feature>
<evidence type="ECO:0000256" key="4">
    <source>
        <dbReference type="ARBA" id="ARBA00022679"/>
    </source>
</evidence>
<proteinExistence type="inferred from homology"/>
<keyword evidence="4 7" id="KW-0808">Transferase</keyword>
<keyword evidence="9" id="KW-1185">Reference proteome</keyword>
<dbReference type="Gene3D" id="3.40.50.150">
    <property type="entry name" value="Vaccinia Virus protein VP39"/>
    <property type="match status" value="1"/>
</dbReference>
<dbReference type="InterPro" id="IPR029063">
    <property type="entry name" value="SAM-dependent_MTases_sf"/>
</dbReference>
<evidence type="ECO:0000256" key="3">
    <source>
        <dbReference type="ARBA" id="ARBA00022603"/>
    </source>
</evidence>
<dbReference type="PROSITE" id="PS51625">
    <property type="entry name" value="SAM_MT_TRMB"/>
    <property type="match status" value="1"/>
</dbReference>
<dbReference type="GO" id="GO:0008176">
    <property type="term" value="F:tRNA (guanine(46)-N7)-methyltransferase activity"/>
    <property type="evidence" value="ECO:0007669"/>
    <property type="project" value="UniProtKB-UniRule"/>
</dbReference>
<reference evidence="9" key="1">
    <citation type="submission" date="2014-10" db="EMBL/GenBank/DDBJ databases">
        <authorList>
            <person name="Kuske C.R."/>
            <person name="Challacombe J.F."/>
            <person name="Daligault H.E."/>
            <person name="Davenport K.W."/>
            <person name="Johnson S.L."/>
            <person name="Siddaramappa S."/>
            <person name="Petersen J.M."/>
        </authorList>
    </citation>
    <scope>NUCLEOTIDE SEQUENCE [LARGE SCALE GENOMIC DNA]</scope>
    <source>
        <strain evidence="9">CA97-1460</strain>
    </source>
</reference>
<dbReference type="PANTHER" id="PTHR23417">
    <property type="entry name" value="3-DEOXY-D-MANNO-OCTULOSONIC-ACID TRANSFERASE/TRNA GUANINE-N 7 - -METHYLTRANSFERASE"/>
    <property type="match status" value="1"/>
</dbReference>
<comment type="pathway">
    <text evidence="7">tRNA modification; N(7)-methylguanine-tRNA biosynthesis.</text>
</comment>
<evidence type="ECO:0000313" key="9">
    <source>
        <dbReference type="Proteomes" id="UP000182521"/>
    </source>
</evidence>
<feature type="binding site" evidence="7">
    <location>
        <position position="87"/>
    </location>
    <ligand>
        <name>S-adenosyl-L-methionine</name>
        <dbReference type="ChEBI" id="CHEBI:59789"/>
    </ligand>
</feature>
<dbReference type="EMBL" id="CP009654">
    <property type="protein sequence ID" value="APC97214.1"/>
    <property type="molecule type" value="Genomic_DNA"/>
</dbReference>
<dbReference type="HAMAP" id="MF_01057">
    <property type="entry name" value="tRNA_methyltr_TrmB"/>
    <property type="match status" value="1"/>
</dbReference>
<dbReference type="KEGG" id="frc:KX01_894"/>
<keyword evidence="3 7" id="KW-0489">Methyltransferase</keyword>
<dbReference type="UniPathway" id="UPA00989"/>
<keyword evidence="5 7" id="KW-0949">S-adenosyl-L-methionine</keyword>
<dbReference type="InterPro" id="IPR003358">
    <property type="entry name" value="tRNA_(Gua-N-7)_MeTrfase_Trmb"/>
</dbReference>
<dbReference type="InterPro" id="IPR055361">
    <property type="entry name" value="tRNA_methyltr_TrmB_bact"/>
</dbReference>
<feature type="binding site" evidence="7">
    <location>
        <position position="137"/>
    </location>
    <ligand>
        <name>S-adenosyl-L-methionine</name>
        <dbReference type="ChEBI" id="CHEBI:59789"/>
    </ligand>
</feature>
<dbReference type="AlphaFoldDB" id="A0A1J0KU88"/>
<comment type="catalytic activity">
    <reaction evidence="1 7">
        <text>guanosine(46) in tRNA + S-adenosyl-L-methionine = N(7)-methylguanosine(46) in tRNA + S-adenosyl-L-homocysteine</text>
        <dbReference type="Rhea" id="RHEA:42708"/>
        <dbReference type="Rhea" id="RHEA-COMP:10188"/>
        <dbReference type="Rhea" id="RHEA-COMP:10189"/>
        <dbReference type="ChEBI" id="CHEBI:57856"/>
        <dbReference type="ChEBI" id="CHEBI:59789"/>
        <dbReference type="ChEBI" id="CHEBI:74269"/>
        <dbReference type="ChEBI" id="CHEBI:74480"/>
        <dbReference type="EC" id="2.1.1.33"/>
    </reaction>
</comment>
<dbReference type="STRING" id="1542390.KX01_894"/>
<feature type="binding site" evidence="7">
    <location>
        <position position="141"/>
    </location>
    <ligand>
        <name>substrate</name>
    </ligand>
</feature>
<sequence>MSEQKQENLRQVKSFVRRTGRVTKKQQSAIDNFSEKYMLPYDANNKINFKQIFNNDNDVILEIGFGMGFSLVQMALESPNKNYFGIEVHKAGVGNIIHEIEENKISNLLIMNHDAVEVFKNNLEDGCLSGMQIYFPDPWHKTKHNKRRLVNNVNLELFASKIKVGGVLHFASDWLPYAKEVLKLLEADASFENMYEGFAPRPEWRPLTKFEKRGQNLEHPISDILFKRI</sequence>
<evidence type="ECO:0000256" key="2">
    <source>
        <dbReference type="ARBA" id="ARBA00003015"/>
    </source>
</evidence>
<evidence type="ECO:0000256" key="6">
    <source>
        <dbReference type="ARBA" id="ARBA00022694"/>
    </source>
</evidence>
<comment type="similarity">
    <text evidence="7">Belongs to the class I-like SAM-binding methyltransferase superfamily. TrmB family.</text>
</comment>
<feature type="region of interest" description="Interaction with RNA" evidence="7">
    <location>
        <begin position="143"/>
        <end position="148"/>
    </location>
</feature>
<evidence type="ECO:0000256" key="1">
    <source>
        <dbReference type="ARBA" id="ARBA00000142"/>
    </source>
</evidence>
<dbReference type="Pfam" id="PF02390">
    <property type="entry name" value="Methyltransf_4"/>
    <property type="match status" value="1"/>
</dbReference>
<feature type="binding site" evidence="7">
    <location>
        <position position="62"/>
    </location>
    <ligand>
        <name>S-adenosyl-L-methionine</name>
        <dbReference type="ChEBI" id="CHEBI:59789"/>
    </ligand>
</feature>
<evidence type="ECO:0000256" key="7">
    <source>
        <dbReference type="HAMAP-Rule" id="MF_01057"/>
    </source>
</evidence>
<evidence type="ECO:0000256" key="5">
    <source>
        <dbReference type="ARBA" id="ARBA00022691"/>
    </source>
</evidence>
<dbReference type="PANTHER" id="PTHR23417:SF14">
    <property type="entry name" value="PENTACOTRIPEPTIDE-REPEAT REGION OF PRORP DOMAIN-CONTAINING PROTEIN"/>
    <property type="match status" value="1"/>
</dbReference>
<dbReference type="NCBIfam" id="TIGR00091">
    <property type="entry name" value="tRNA (guanosine(46)-N7)-methyltransferase TrmB"/>
    <property type="match status" value="1"/>
</dbReference>
<dbReference type="EC" id="2.1.1.33" evidence="7"/>
<dbReference type="GO" id="GO:0043527">
    <property type="term" value="C:tRNA methyltransferase complex"/>
    <property type="evidence" value="ECO:0007669"/>
    <property type="project" value="TreeGrafter"/>
</dbReference>
<dbReference type="Proteomes" id="UP000182521">
    <property type="component" value="Chromosome"/>
</dbReference>
<feature type="binding site" evidence="7">
    <location>
        <position position="173"/>
    </location>
    <ligand>
        <name>substrate</name>
    </ligand>
</feature>
<keyword evidence="6 7" id="KW-0819">tRNA processing</keyword>
<dbReference type="SUPFAM" id="SSF53335">
    <property type="entry name" value="S-adenosyl-L-methionine-dependent methyltransferases"/>
    <property type="match status" value="1"/>
</dbReference>
<dbReference type="RefSeq" id="WP_071663832.1">
    <property type="nucleotide sequence ID" value="NZ_CP009654.1"/>
</dbReference>
<name>A0A1J0KU88_9GAMM</name>